<keyword evidence="2" id="KW-1185">Reference proteome</keyword>
<accession>A0AAW0C1G9</accession>
<evidence type="ECO:0000313" key="1">
    <source>
        <dbReference type="EMBL" id="KAK7032573.1"/>
    </source>
</evidence>
<comment type="caution">
    <text evidence="1">The sequence shown here is derived from an EMBL/GenBank/DDBJ whole genome shotgun (WGS) entry which is preliminary data.</text>
</comment>
<dbReference type="Gene3D" id="3.80.10.10">
    <property type="entry name" value="Ribonuclease Inhibitor"/>
    <property type="match status" value="1"/>
</dbReference>
<evidence type="ECO:0000313" key="2">
    <source>
        <dbReference type="Proteomes" id="UP001383192"/>
    </source>
</evidence>
<gene>
    <name evidence="1" type="ORF">VNI00_012984</name>
</gene>
<proteinExistence type="predicted"/>
<protein>
    <submittedName>
        <fullName evidence="1">Uncharacterized protein</fullName>
    </submittedName>
</protein>
<dbReference type="EMBL" id="JAYKXP010000063">
    <property type="protein sequence ID" value="KAK7032573.1"/>
    <property type="molecule type" value="Genomic_DNA"/>
</dbReference>
<reference evidence="1 2" key="1">
    <citation type="submission" date="2024-01" db="EMBL/GenBank/DDBJ databases">
        <title>A draft genome for a cacao thread blight-causing isolate of Paramarasmius palmivorus.</title>
        <authorList>
            <person name="Baruah I.K."/>
            <person name="Bukari Y."/>
            <person name="Amoako-Attah I."/>
            <person name="Meinhardt L.W."/>
            <person name="Bailey B.A."/>
            <person name="Cohen S.P."/>
        </authorList>
    </citation>
    <scope>NUCLEOTIDE SEQUENCE [LARGE SCALE GENOMIC DNA]</scope>
    <source>
        <strain evidence="1 2">GH-12</strain>
    </source>
</reference>
<sequence>MSRSHELDFGDVPDIFRLMKSIFSHAERIQDLSLEASEVDILTGFASMFMPHFRDHFVNLNHLVVAVHPYDDVPDILIKAFSASPLRGIEIYSPGDRYCLQRLPYANLTDIAISTTDVLVATKIVSDFPSLRRAKFALRPKKLPESISLHSLTHMHSLDITVQPWNYSDDSYSDFINLLTCPALTYLALGLSEYSDGPIPVSGTFPQAVASFAKRSPQIQTFRLMFTTFDDEELLMILEQMTEVVVFDFVQTPFVSGTLMKEIGFGRVMPKLNDLRIAWYAEKFDWEAWLDMVSSRWALKEQALGSVYLRLWQNEVPRYVRDWVREMQLAGRAVKILSVHTETEEIYRYAQPDKGKGKGKEINGI</sequence>
<name>A0AAW0C1G9_9AGAR</name>
<organism evidence="1 2">
    <name type="scientific">Paramarasmius palmivorus</name>
    <dbReference type="NCBI Taxonomy" id="297713"/>
    <lineage>
        <taxon>Eukaryota</taxon>
        <taxon>Fungi</taxon>
        <taxon>Dikarya</taxon>
        <taxon>Basidiomycota</taxon>
        <taxon>Agaricomycotina</taxon>
        <taxon>Agaricomycetes</taxon>
        <taxon>Agaricomycetidae</taxon>
        <taxon>Agaricales</taxon>
        <taxon>Marasmiineae</taxon>
        <taxon>Marasmiaceae</taxon>
        <taxon>Paramarasmius</taxon>
    </lineage>
</organism>
<dbReference type="InterPro" id="IPR032675">
    <property type="entry name" value="LRR_dom_sf"/>
</dbReference>
<dbReference type="AlphaFoldDB" id="A0AAW0C1G9"/>
<dbReference type="Proteomes" id="UP001383192">
    <property type="component" value="Unassembled WGS sequence"/>
</dbReference>